<name>A0A067BMK1_SAPPC</name>
<dbReference type="KEGG" id="spar:SPRG_16613"/>
<evidence type="ECO:0000313" key="4">
    <source>
        <dbReference type="EMBL" id="KDO17980.1"/>
    </source>
</evidence>
<dbReference type="AlphaFoldDB" id="A0A067BMK1"/>
<feature type="transmembrane region" description="Helical" evidence="2">
    <location>
        <begin position="74"/>
        <end position="94"/>
    </location>
</feature>
<feature type="chain" id="PRO_5001636900" evidence="3">
    <location>
        <begin position="18"/>
        <end position="205"/>
    </location>
</feature>
<dbReference type="VEuPathDB" id="FungiDB:SPRG_16613"/>
<dbReference type="OrthoDB" id="79037at2759"/>
<organism evidence="4 5">
    <name type="scientific">Saprolegnia parasitica (strain CBS 223.65)</name>
    <dbReference type="NCBI Taxonomy" id="695850"/>
    <lineage>
        <taxon>Eukaryota</taxon>
        <taxon>Sar</taxon>
        <taxon>Stramenopiles</taxon>
        <taxon>Oomycota</taxon>
        <taxon>Saprolegniomycetes</taxon>
        <taxon>Saprolegniales</taxon>
        <taxon>Saprolegniaceae</taxon>
        <taxon>Saprolegnia</taxon>
    </lineage>
</organism>
<dbReference type="RefSeq" id="XP_012211309.1">
    <property type="nucleotide sequence ID" value="XM_012355919.1"/>
</dbReference>
<feature type="region of interest" description="Disordered" evidence="1">
    <location>
        <begin position="168"/>
        <end position="188"/>
    </location>
</feature>
<keyword evidence="3" id="KW-0732">Signal</keyword>
<keyword evidence="5" id="KW-1185">Reference proteome</keyword>
<dbReference type="OMA" id="EIDSPYV"/>
<evidence type="ECO:0000256" key="1">
    <source>
        <dbReference type="SAM" id="MobiDB-lite"/>
    </source>
</evidence>
<sequence>MLAMLAMLAAAANTTSPLPTTSPVTGVPSTTAPLAATSSAVPTSTANIAATTTVPPTATVTVVTDPNATLHTTLTFTLGAICGILLVVIVLFFVKRKRERRQGALGHDSHRLSPSFLSVETPLPARSSYKSTVSTPKVAVLGPSADEFDMDVAAQFEAHPRDLDLHEIDSPYVSDSSSGRRSSSDLGSMDSTRFEEMVRMKINLF</sequence>
<dbReference type="Proteomes" id="UP000030745">
    <property type="component" value="Unassembled WGS sequence"/>
</dbReference>
<keyword evidence="2" id="KW-1133">Transmembrane helix</keyword>
<evidence type="ECO:0000256" key="3">
    <source>
        <dbReference type="SAM" id="SignalP"/>
    </source>
</evidence>
<dbReference type="EMBL" id="KK583521">
    <property type="protein sequence ID" value="KDO17980.1"/>
    <property type="molecule type" value="Genomic_DNA"/>
</dbReference>
<accession>A0A067BMK1</accession>
<proteinExistence type="predicted"/>
<keyword evidence="2" id="KW-0812">Transmembrane</keyword>
<feature type="compositionally biased region" description="Low complexity" evidence="1">
    <location>
        <begin position="174"/>
        <end position="188"/>
    </location>
</feature>
<evidence type="ECO:0000313" key="5">
    <source>
        <dbReference type="Proteomes" id="UP000030745"/>
    </source>
</evidence>
<keyword evidence="2" id="KW-0472">Membrane</keyword>
<reference evidence="4 5" key="1">
    <citation type="journal article" date="2013" name="PLoS Genet.">
        <title>Distinctive expansion of potential virulence genes in the genome of the oomycete fish pathogen Saprolegnia parasitica.</title>
        <authorList>
            <person name="Jiang R.H."/>
            <person name="de Bruijn I."/>
            <person name="Haas B.J."/>
            <person name="Belmonte R."/>
            <person name="Lobach L."/>
            <person name="Christie J."/>
            <person name="van den Ackerveken G."/>
            <person name="Bottin A."/>
            <person name="Bulone V."/>
            <person name="Diaz-Moreno S.M."/>
            <person name="Dumas B."/>
            <person name="Fan L."/>
            <person name="Gaulin E."/>
            <person name="Govers F."/>
            <person name="Grenville-Briggs L.J."/>
            <person name="Horner N.R."/>
            <person name="Levin J.Z."/>
            <person name="Mammella M."/>
            <person name="Meijer H.J."/>
            <person name="Morris P."/>
            <person name="Nusbaum C."/>
            <person name="Oome S."/>
            <person name="Phillips A.J."/>
            <person name="van Rooyen D."/>
            <person name="Rzeszutek E."/>
            <person name="Saraiva M."/>
            <person name="Secombes C.J."/>
            <person name="Seidl M.F."/>
            <person name="Snel B."/>
            <person name="Stassen J.H."/>
            <person name="Sykes S."/>
            <person name="Tripathy S."/>
            <person name="van den Berg H."/>
            <person name="Vega-Arreguin J.C."/>
            <person name="Wawra S."/>
            <person name="Young S.K."/>
            <person name="Zeng Q."/>
            <person name="Dieguez-Uribeondo J."/>
            <person name="Russ C."/>
            <person name="Tyler B.M."/>
            <person name="van West P."/>
        </authorList>
    </citation>
    <scope>NUCLEOTIDE SEQUENCE [LARGE SCALE GENOMIC DNA]</scope>
    <source>
        <strain evidence="4 5">CBS 223.65</strain>
    </source>
</reference>
<dbReference type="GeneID" id="24138226"/>
<evidence type="ECO:0000256" key="2">
    <source>
        <dbReference type="SAM" id="Phobius"/>
    </source>
</evidence>
<gene>
    <name evidence="4" type="ORF">SPRG_16613</name>
</gene>
<protein>
    <submittedName>
        <fullName evidence="4">Uncharacterized protein</fullName>
    </submittedName>
</protein>
<feature type="signal peptide" evidence="3">
    <location>
        <begin position="1"/>
        <end position="17"/>
    </location>
</feature>